<dbReference type="SUPFAM" id="SSF53639">
    <property type="entry name" value="AraD/HMP-PK domain-like"/>
    <property type="match status" value="1"/>
</dbReference>
<dbReference type="InterPro" id="IPR036409">
    <property type="entry name" value="Aldolase_II/adducin_N_sf"/>
</dbReference>
<sequence>MSATFSEDMLRQQMVDTALQLSNKGLNRGASGNIGVRFGSGFLITPTGLPADEMVGGDMVLMDFDGKHQGARSPSSEWRFHRDIFASRSDVNAIVHTHSTFATTLACMGRDVPAFHYMVAAAGGRSIRCSPYATFGTQLLSDYALSALESRFACLLGNHGLIVVGGSLKRALALTVEVESLCEQYWRVLQAGEVNLLSDEEMDLVLHKFKSYGKPEQQ</sequence>
<dbReference type="RefSeq" id="WP_232526036.1">
    <property type="nucleotide sequence ID" value="NZ_AP021881.1"/>
</dbReference>
<evidence type="ECO:0000256" key="1">
    <source>
        <dbReference type="ARBA" id="ARBA00022723"/>
    </source>
</evidence>
<dbReference type="KEGG" id="sniv:SFSGTM_07560"/>
<name>A0A809S0M2_9PROT</name>
<keyword evidence="2" id="KW-0456">Lyase</keyword>
<dbReference type="SMART" id="SM01007">
    <property type="entry name" value="Aldolase_II"/>
    <property type="match status" value="1"/>
</dbReference>
<dbReference type="Proteomes" id="UP000463939">
    <property type="component" value="Chromosome"/>
</dbReference>
<dbReference type="Gene3D" id="3.40.225.10">
    <property type="entry name" value="Class II aldolase/adducin N-terminal domain"/>
    <property type="match status" value="1"/>
</dbReference>
<dbReference type="InterPro" id="IPR001303">
    <property type="entry name" value="Aldolase_II/adducin_N"/>
</dbReference>
<dbReference type="PANTHER" id="PTHR22789">
    <property type="entry name" value="FUCULOSE PHOSPHATE ALDOLASE"/>
    <property type="match status" value="1"/>
</dbReference>
<keyword evidence="1" id="KW-0479">Metal-binding</keyword>
<dbReference type="InterPro" id="IPR050197">
    <property type="entry name" value="Aldolase_class_II_sugar_metab"/>
</dbReference>
<dbReference type="Pfam" id="PF00596">
    <property type="entry name" value="Aldolase_II"/>
    <property type="match status" value="1"/>
</dbReference>
<dbReference type="GO" id="GO:0005829">
    <property type="term" value="C:cytosol"/>
    <property type="evidence" value="ECO:0007669"/>
    <property type="project" value="TreeGrafter"/>
</dbReference>
<gene>
    <name evidence="4" type="ORF">SFSGTM_07560</name>
</gene>
<dbReference type="GO" id="GO:0016832">
    <property type="term" value="F:aldehyde-lyase activity"/>
    <property type="evidence" value="ECO:0007669"/>
    <property type="project" value="TreeGrafter"/>
</dbReference>
<evidence type="ECO:0000313" key="5">
    <source>
        <dbReference type="Proteomes" id="UP000463939"/>
    </source>
</evidence>
<protein>
    <submittedName>
        <fullName evidence="4">Fuculose phosphate aldolase</fullName>
    </submittedName>
</protein>
<organism evidence="4 5">
    <name type="scientific">Sulfuriferula nivalis</name>
    <dbReference type="NCBI Taxonomy" id="2675298"/>
    <lineage>
        <taxon>Bacteria</taxon>
        <taxon>Pseudomonadati</taxon>
        <taxon>Pseudomonadota</taxon>
        <taxon>Betaproteobacteria</taxon>
        <taxon>Nitrosomonadales</taxon>
        <taxon>Sulfuricellaceae</taxon>
        <taxon>Sulfuriferula</taxon>
    </lineage>
</organism>
<dbReference type="EMBL" id="AP021881">
    <property type="protein sequence ID" value="BBP00048.1"/>
    <property type="molecule type" value="Genomic_DNA"/>
</dbReference>
<dbReference type="PANTHER" id="PTHR22789:SF0">
    <property type="entry name" value="3-OXO-TETRONATE 4-PHOSPHATE DECARBOXYLASE-RELATED"/>
    <property type="match status" value="1"/>
</dbReference>
<dbReference type="AlphaFoldDB" id="A0A809S0M2"/>
<feature type="domain" description="Class II aldolase/adducin N-terminal" evidence="3">
    <location>
        <begin position="12"/>
        <end position="186"/>
    </location>
</feature>
<dbReference type="GO" id="GO:0019323">
    <property type="term" value="P:pentose catabolic process"/>
    <property type="evidence" value="ECO:0007669"/>
    <property type="project" value="TreeGrafter"/>
</dbReference>
<dbReference type="GO" id="GO:0046872">
    <property type="term" value="F:metal ion binding"/>
    <property type="evidence" value="ECO:0007669"/>
    <property type="project" value="UniProtKB-KW"/>
</dbReference>
<evidence type="ECO:0000259" key="3">
    <source>
        <dbReference type="SMART" id="SM01007"/>
    </source>
</evidence>
<keyword evidence="5" id="KW-1185">Reference proteome</keyword>
<reference evidence="5" key="1">
    <citation type="submission" date="2019-11" db="EMBL/GenBank/DDBJ databases">
        <title>Isolation and characterization of a novel species in the genus Sulfuriferula.</title>
        <authorList>
            <person name="Mochizuki J."/>
            <person name="Kojima H."/>
            <person name="Fukui M."/>
        </authorList>
    </citation>
    <scope>NUCLEOTIDE SEQUENCE [LARGE SCALE GENOMIC DNA]</scope>
    <source>
        <strain evidence="5">SGTM</strain>
    </source>
</reference>
<evidence type="ECO:0000313" key="4">
    <source>
        <dbReference type="EMBL" id="BBP00048.1"/>
    </source>
</evidence>
<accession>A0A809S0M2</accession>
<evidence type="ECO:0000256" key="2">
    <source>
        <dbReference type="ARBA" id="ARBA00023239"/>
    </source>
</evidence>
<proteinExistence type="predicted"/>